<dbReference type="Proteomes" id="UP000001918">
    <property type="component" value="Chromosome"/>
</dbReference>
<proteinExistence type="predicted"/>
<sequence>MPQATSPQVVRFRLLCGLCHRLRECGCESGLLWPIPGEAVLRVLYPGQSGRWLSVAAVECRGAWMFAFGPCVTGADDLRAAAARIARLVGVK</sequence>
<evidence type="ECO:0000313" key="2">
    <source>
        <dbReference type="Proteomes" id="UP000001918"/>
    </source>
</evidence>
<dbReference type="OrthoDB" id="3479562at2"/>
<dbReference type="AlphaFoldDB" id="D1A5E7"/>
<name>D1A5E7_THECD</name>
<dbReference type="EMBL" id="CP001738">
    <property type="protein sequence ID" value="ACY96307.1"/>
    <property type="molecule type" value="Genomic_DNA"/>
</dbReference>
<evidence type="ECO:0000313" key="1">
    <source>
        <dbReference type="EMBL" id="ACY96307.1"/>
    </source>
</evidence>
<dbReference type="RefSeq" id="WP_012851091.1">
    <property type="nucleotide sequence ID" value="NC_013510.1"/>
</dbReference>
<organism evidence="1 2">
    <name type="scientific">Thermomonospora curvata (strain ATCC 19995 / DSM 43183 / JCM 3096 / KCTC 9072 / NBRC 15933 / NCIMB 10081 / Henssen B9)</name>
    <dbReference type="NCBI Taxonomy" id="471852"/>
    <lineage>
        <taxon>Bacteria</taxon>
        <taxon>Bacillati</taxon>
        <taxon>Actinomycetota</taxon>
        <taxon>Actinomycetes</taxon>
        <taxon>Streptosporangiales</taxon>
        <taxon>Thermomonosporaceae</taxon>
        <taxon>Thermomonospora</taxon>
    </lineage>
</organism>
<reference evidence="1 2" key="1">
    <citation type="journal article" date="2011" name="Stand. Genomic Sci.">
        <title>Complete genome sequence of Thermomonospora curvata type strain (B9).</title>
        <authorList>
            <person name="Chertkov O."/>
            <person name="Sikorski J."/>
            <person name="Nolan M."/>
            <person name="Lapidus A."/>
            <person name="Lucas S."/>
            <person name="Del Rio T.G."/>
            <person name="Tice H."/>
            <person name="Cheng J.F."/>
            <person name="Goodwin L."/>
            <person name="Pitluck S."/>
            <person name="Liolios K."/>
            <person name="Ivanova N."/>
            <person name="Mavromatis K."/>
            <person name="Mikhailova N."/>
            <person name="Ovchinnikova G."/>
            <person name="Pati A."/>
            <person name="Chen A."/>
            <person name="Palaniappan K."/>
            <person name="Djao O.D."/>
            <person name="Land M."/>
            <person name="Hauser L."/>
            <person name="Chang Y.J."/>
            <person name="Jeffries C.D."/>
            <person name="Brettin T."/>
            <person name="Han C."/>
            <person name="Detter J.C."/>
            <person name="Rohde M."/>
            <person name="Goker M."/>
            <person name="Woyke T."/>
            <person name="Bristow J."/>
            <person name="Eisen J.A."/>
            <person name="Markowitz V."/>
            <person name="Hugenholtz P."/>
            <person name="Klenk H.P."/>
            <person name="Kyrpides N.C."/>
        </authorList>
    </citation>
    <scope>NUCLEOTIDE SEQUENCE [LARGE SCALE GENOMIC DNA]</scope>
    <source>
        <strain evidence="2">ATCC 19995 / DSM 43183 / JCM 3096 / KCTC 9072 / NBRC 15933 / NCIMB 10081 / Henssen B9</strain>
    </source>
</reference>
<dbReference type="HOGENOM" id="CLU_2412199_0_0_11"/>
<accession>D1A5E7</accession>
<protein>
    <submittedName>
        <fullName evidence="1">Uncharacterized protein</fullName>
    </submittedName>
</protein>
<gene>
    <name evidence="1" type="ordered locus">Tcur_0714</name>
</gene>
<keyword evidence="2" id="KW-1185">Reference proteome</keyword>
<dbReference type="KEGG" id="tcu:Tcur_0714"/>
<dbReference type="STRING" id="471852.Tcur_0714"/>